<organism evidence="4 5">
    <name type="scientific">Chryseobacterium lactis</name>
    <dbReference type="NCBI Taxonomy" id="1241981"/>
    <lineage>
        <taxon>Bacteria</taxon>
        <taxon>Pseudomonadati</taxon>
        <taxon>Bacteroidota</taxon>
        <taxon>Flavobacteriia</taxon>
        <taxon>Flavobacteriales</taxon>
        <taxon>Weeksellaceae</taxon>
        <taxon>Chryseobacterium group</taxon>
        <taxon>Chryseobacterium</taxon>
    </lineage>
</organism>
<sequence>MKKLTTAMALVLGLGFAIAQQTTPAAKAQATPKTTKMTKAPEAKAADTKTAKPAKEKKGMTDKKAAMK</sequence>
<feature type="chain" id="PRO_5043557005" description="Pentapeptide MXKDX repeat protein" evidence="2">
    <location>
        <begin position="20"/>
        <end position="68"/>
    </location>
</feature>
<feature type="signal peptide" evidence="2">
    <location>
        <begin position="1"/>
        <end position="19"/>
    </location>
</feature>
<dbReference type="RefSeq" id="WP_103289036.1">
    <property type="nucleotide sequence ID" value="NZ_CP033924.1"/>
</dbReference>
<name>A0A3G6RP41_CHRLC</name>
<dbReference type="EMBL" id="CP033924">
    <property type="protein sequence ID" value="AZA81687.1"/>
    <property type="molecule type" value="Genomic_DNA"/>
</dbReference>
<feature type="compositionally biased region" description="Low complexity" evidence="1">
    <location>
        <begin position="21"/>
        <end position="38"/>
    </location>
</feature>
<evidence type="ECO:0000256" key="2">
    <source>
        <dbReference type="SAM" id="SignalP"/>
    </source>
</evidence>
<feature type="region of interest" description="Disordered" evidence="1">
    <location>
        <begin position="21"/>
        <end position="68"/>
    </location>
</feature>
<dbReference type="Proteomes" id="UP000236262">
    <property type="component" value="Unassembled WGS sequence"/>
</dbReference>
<dbReference type="KEGG" id="clac:EG342_07075"/>
<keyword evidence="2" id="KW-0732">Signal</keyword>
<keyword evidence="6" id="KW-1185">Reference proteome</keyword>
<proteinExistence type="predicted"/>
<protein>
    <recommendedName>
        <fullName evidence="7">Pentapeptide MXKDX repeat protein</fullName>
    </recommendedName>
</protein>
<evidence type="ECO:0000313" key="6">
    <source>
        <dbReference type="Proteomes" id="UP000279972"/>
    </source>
</evidence>
<evidence type="ECO:0000313" key="3">
    <source>
        <dbReference type="EMBL" id="AZA81687.1"/>
    </source>
</evidence>
<evidence type="ECO:0000256" key="1">
    <source>
        <dbReference type="SAM" id="MobiDB-lite"/>
    </source>
</evidence>
<dbReference type="Proteomes" id="UP000279972">
    <property type="component" value="Chromosome"/>
</dbReference>
<reference evidence="3 6" key="2">
    <citation type="submission" date="2018-11" db="EMBL/GenBank/DDBJ databases">
        <title>Proposal to divide the Flavobacteriaceae and reorganize its genera based on Amino Acid Identity values calculated from whole genome sequences.</title>
        <authorList>
            <person name="Nicholson A.C."/>
            <person name="Gulvik C.A."/>
            <person name="Whitney A.M."/>
            <person name="Humrighouse B.W."/>
            <person name="Bell M."/>
            <person name="Holmes B."/>
            <person name="Steigerwalt A.G."/>
            <person name="Villarma A."/>
            <person name="Sheth M."/>
            <person name="Batra D."/>
            <person name="Pryor J."/>
            <person name="Bernardet J.-F."/>
            <person name="Hugo C."/>
            <person name="Kampfer P."/>
            <person name="Newman J."/>
            <person name="McQuiston J.R."/>
        </authorList>
    </citation>
    <scope>NUCLEOTIDE SEQUENCE [LARGE SCALE GENOMIC DNA]</scope>
    <source>
        <strain evidence="3 6">KC_1864</strain>
    </source>
</reference>
<feature type="compositionally biased region" description="Basic and acidic residues" evidence="1">
    <location>
        <begin position="39"/>
        <end position="68"/>
    </location>
</feature>
<reference evidence="4 5" key="1">
    <citation type="submission" date="2018-01" db="EMBL/GenBank/DDBJ databases">
        <title>Draft genome sequences of Chryseobacterium lactis NCTC11390, Chryseobacterium oncorhynchi 701B-08, and Chryseobacterium viscerum 687B-08.</title>
        <authorList>
            <person name="Jeong J.-J."/>
            <person name="Lee Y.J."/>
            <person name="Park B."/>
            <person name="Choi I.-G."/>
            <person name="Kim K.D."/>
        </authorList>
    </citation>
    <scope>NUCLEOTIDE SEQUENCE [LARGE SCALE GENOMIC DNA]</scope>
    <source>
        <strain evidence="4 5">NCTC11390</strain>
    </source>
</reference>
<accession>A0A3G6RP41</accession>
<gene>
    <name evidence="4" type="ORF">C1637_03680</name>
    <name evidence="3" type="ORF">EG342_07075</name>
</gene>
<dbReference type="AlphaFoldDB" id="A0A3G6RP41"/>
<dbReference type="EMBL" id="PPEH01000001">
    <property type="protein sequence ID" value="PNW15536.1"/>
    <property type="molecule type" value="Genomic_DNA"/>
</dbReference>
<evidence type="ECO:0000313" key="5">
    <source>
        <dbReference type="Proteomes" id="UP000236262"/>
    </source>
</evidence>
<evidence type="ECO:0008006" key="7">
    <source>
        <dbReference type="Google" id="ProtNLM"/>
    </source>
</evidence>
<evidence type="ECO:0000313" key="4">
    <source>
        <dbReference type="EMBL" id="PNW15536.1"/>
    </source>
</evidence>